<dbReference type="AlphaFoldDB" id="A0A9D0ZFD8"/>
<accession>A0A9D0ZFD8</accession>
<dbReference type="GO" id="GO:0005886">
    <property type="term" value="C:plasma membrane"/>
    <property type="evidence" value="ECO:0007669"/>
    <property type="project" value="UniProtKB-SubCell"/>
</dbReference>
<evidence type="ECO:0000256" key="17">
    <source>
        <dbReference type="HAMAP-Rule" id="MF_01006"/>
    </source>
</evidence>
<sequence>MTILNAVILGLVQGIAEFLPISSSGHLAIMQDLFGMTTAEEGHLVFDVLLHLGTLVSIFVMYWGDIAGMVREVFAVLRGGRTADGRPAGNLPQARLFLMIVFATLPLVLVLPVNNYVEQLYYMPAFVGAMLILTGALLYVSDRMPRGHKNEKNMCIRDALVIGLCQCVATIPGLSRSGTTITAGIATGLDRTFAMKFSFLMSIPAVLGANLLSLVDAIGGGIDVSLLPAYLLGMLAAMLSGIAAIWLMKFISKKSRFGGFAYYCLGAGVLTIILSLVF</sequence>
<feature type="transmembrane region" description="Helical" evidence="17">
    <location>
        <begin position="44"/>
        <end position="64"/>
    </location>
</feature>
<name>A0A9D0ZFD8_9FIRM</name>
<comment type="subcellular location">
    <subcellularLocation>
        <location evidence="1 17">Cell membrane</location>
        <topology evidence="1 17">Multi-pass membrane protein</topology>
    </subcellularLocation>
</comment>
<feature type="transmembrane region" description="Helical" evidence="17">
    <location>
        <begin position="120"/>
        <end position="140"/>
    </location>
</feature>
<keyword evidence="8 17" id="KW-0133">Cell shape</keyword>
<reference evidence="18" key="1">
    <citation type="submission" date="2020-10" db="EMBL/GenBank/DDBJ databases">
        <authorList>
            <person name="Gilroy R."/>
        </authorList>
    </citation>
    <scope>NUCLEOTIDE SEQUENCE</scope>
    <source>
        <strain evidence="18">ChiBcolR7-354</strain>
    </source>
</reference>
<evidence type="ECO:0000256" key="10">
    <source>
        <dbReference type="ARBA" id="ARBA00022989"/>
    </source>
</evidence>
<organism evidence="18 19">
    <name type="scientific">Candidatus Scatomorpha intestinavium</name>
    <dbReference type="NCBI Taxonomy" id="2840922"/>
    <lineage>
        <taxon>Bacteria</taxon>
        <taxon>Bacillati</taxon>
        <taxon>Bacillota</taxon>
        <taxon>Clostridia</taxon>
        <taxon>Eubacteriales</taxon>
        <taxon>Candidatus Scatomorpha</taxon>
    </lineage>
</organism>
<dbReference type="Pfam" id="PF02673">
    <property type="entry name" value="BacA"/>
    <property type="match status" value="1"/>
</dbReference>
<evidence type="ECO:0000313" key="18">
    <source>
        <dbReference type="EMBL" id="HIQ78329.1"/>
    </source>
</evidence>
<evidence type="ECO:0000256" key="15">
    <source>
        <dbReference type="ARBA" id="ARBA00032932"/>
    </source>
</evidence>
<feature type="transmembrane region" description="Helical" evidence="17">
    <location>
        <begin position="227"/>
        <end position="248"/>
    </location>
</feature>
<dbReference type="PANTHER" id="PTHR30622">
    <property type="entry name" value="UNDECAPRENYL-DIPHOSPHATASE"/>
    <property type="match status" value="1"/>
</dbReference>
<dbReference type="HAMAP" id="MF_01006">
    <property type="entry name" value="Undec_diphosphatase"/>
    <property type="match status" value="1"/>
</dbReference>
<evidence type="ECO:0000313" key="19">
    <source>
        <dbReference type="Proteomes" id="UP000824262"/>
    </source>
</evidence>
<dbReference type="InterPro" id="IPR003824">
    <property type="entry name" value="UppP"/>
</dbReference>
<proteinExistence type="inferred from homology"/>
<feature type="transmembrane region" description="Helical" evidence="17">
    <location>
        <begin position="260"/>
        <end position="277"/>
    </location>
</feature>
<evidence type="ECO:0000256" key="1">
    <source>
        <dbReference type="ARBA" id="ARBA00004651"/>
    </source>
</evidence>
<feature type="transmembrane region" description="Helical" evidence="17">
    <location>
        <begin position="96"/>
        <end position="114"/>
    </location>
</feature>
<dbReference type="GO" id="GO:0008360">
    <property type="term" value="P:regulation of cell shape"/>
    <property type="evidence" value="ECO:0007669"/>
    <property type="project" value="UniProtKB-KW"/>
</dbReference>
<keyword evidence="6 17" id="KW-0812">Transmembrane</keyword>
<dbReference type="GO" id="GO:0009252">
    <property type="term" value="P:peptidoglycan biosynthetic process"/>
    <property type="evidence" value="ECO:0007669"/>
    <property type="project" value="UniProtKB-KW"/>
</dbReference>
<evidence type="ECO:0000256" key="14">
    <source>
        <dbReference type="ARBA" id="ARBA00032707"/>
    </source>
</evidence>
<evidence type="ECO:0000256" key="6">
    <source>
        <dbReference type="ARBA" id="ARBA00022692"/>
    </source>
</evidence>
<keyword evidence="10 17" id="KW-1133">Transmembrane helix</keyword>
<dbReference type="GO" id="GO:0071555">
    <property type="term" value="P:cell wall organization"/>
    <property type="evidence" value="ECO:0007669"/>
    <property type="project" value="UniProtKB-KW"/>
</dbReference>
<evidence type="ECO:0000256" key="9">
    <source>
        <dbReference type="ARBA" id="ARBA00022984"/>
    </source>
</evidence>
<evidence type="ECO:0000256" key="5">
    <source>
        <dbReference type="ARBA" id="ARBA00022475"/>
    </source>
</evidence>
<evidence type="ECO:0000256" key="3">
    <source>
        <dbReference type="ARBA" id="ARBA00012374"/>
    </source>
</evidence>
<evidence type="ECO:0000256" key="11">
    <source>
        <dbReference type="ARBA" id="ARBA00023136"/>
    </source>
</evidence>
<evidence type="ECO:0000256" key="13">
    <source>
        <dbReference type="ARBA" id="ARBA00023316"/>
    </source>
</evidence>
<dbReference type="GO" id="GO:0050380">
    <property type="term" value="F:undecaprenyl-diphosphatase activity"/>
    <property type="evidence" value="ECO:0007669"/>
    <property type="project" value="UniProtKB-UniRule"/>
</dbReference>
<evidence type="ECO:0000256" key="7">
    <source>
        <dbReference type="ARBA" id="ARBA00022801"/>
    </source>
</evidence>
<comment type="similarity">
    <text evidence="2 17">Belongs to the UppP family.</text>
</comment>
<reference evidence="18" key="2">
    <citation type="journal article" date="2021" name="PeerJ">
        <title>Extensive microbial diversity within the chicken gut microbiome revealed by metagenomics and culture.</title>
        <authorList>
            <person name="Gilroy R."/>
            <person name="Ravi A."/>
            <person name="Getino M."/>
            <person name="Pursley I."/>
            <person name="Horton D.L."/>
            <person name="Alikhan N.F."/>
            <person name="Baker D."/>
            <person name="Gharbi K."/>
            <person name="Hall N."/>
            <person name="Watson M."/>
            <person name="Adriaenssens E.M."/>
            <person name="Foster-Nyarko E."/>
            <person name="Jarju S."/>
            <person name="Secka A."/>
            <person name="Antonio M."/>
            <person name="Oren A."/>
            <person name="Chaudhuri R.R."/>
            <person name="La Ragione R."/>
            <person name="Hildebrand F."/>
            <person name="Pallen M.J."/>
        </authorList>
    </citation>
    <scope>NUCLEOTIDE SEQUENCE</scope>
    <source>
        <strain evidence="18">ChiBcolR7-354</strain>
    </source>
</reference>
<dbReference type="GO" id="GO:0046677">
    <property type="term" value="P:response to antibiotic"/>
    <property type="evidence" value="ECO:0007669"/>
    <property type="project" value="UniProtKB-UniRule"/>
</dbReference>
<keyword evidence="13 17" id="KW-0961">Cell wall biogenesis/degradation</keyword>
<dbReference type="EC" id="3.6.1.27" evidence="3 17"/>
<evidence type="ECO:0000256" key="12">
    <source>
        <dbReference type="ARBA" id="ARBA00023251"/>
    </source>
</evidence>
<comment type="caution">
    <text evidence="18">The sequence shown here is derived from an EMBL/GenBank/DDBJ whole genome shotgun (WGS) entry which is preliminary data.</text>
</comment>
<protein>
    <recommendedName>
        <fullName evidence="4 17">Undecaprenyl-diphosphatase</fullName>
        <ecNumber evidence="3 17">3.6.1.27</ecNumber>
    </recommendedName>
    <alternativeName>
        <fullName evidence="15 17">Bacitracin resistance protein</fullName>
    </alternativeName>
    <alternativeName>
        <fullName evidence="14 17">Undecaprenyl pyrophosphate phosphatase</fullName>
    </alternativeName>
</protein>
<keyword evidence="5 17" id="KW-1003">Cell membrane</keyword>
<dbReference type="PANTHER" id="PTHR30622:SF2">
    <property type="entry name" value="UNDECAPRENYL-DIPHOSPHATASE"/>
    <property type="match status" value="1"/>
</dbReference>
<evidence type="ECO:0000256" key="16">
    <source>
        <dbReference type="ARBA" id="ARBA00047594"/>
    </source>
</evidence>
<gene>
    <name evidence="17" type="primary">uppP</name>
    <name evidence="18" type="ORF">IAB77_03625</name>
</gene>
<comment type="miscellaneous">
    <text evidence="17">Bacitracin is thought to be involved in the inhibition of peptidoglycan synthesis by sequestering undecaprenyl diphosphate, thereby reducing the pool of lipid carrier available.</text>
</comment>
<keyword evidence="9 17" id="KW-0573">Peptidoglycan synthesis</keyword>
<comment type="function">
    <text evidence="17">Catalyzes the dephosphorylation of undecaprenyl diphosphate (UPP). Confers resistance to bacitracin.</text>
</comment>
<evidence type="ECO:0000256" key="4">
    <source>
        <dbReference type="ARBA" id="ARBA00021581"/>
    </source>
</evidence>
<keyword evidence="12 17" id="KW-0046">Antibiotic resistance</keyword>
<evidence type="ECO:0000256" key="8">
    <source>
        <dbReference type="ARBA" id="ARBA00022960"/>
    </source>
</evidence>
<comment type="catalytic activity">
    <reaction evidence="16 17">
        <text>di-trans,octa-cis-undecaprenyl diphosphate + H2O = di-trans,octa-cis-undecaprenyl phosphate + phosphate + H(+)</text>
        <dbReference type="Rhea" id="RHEA:28094"/>
        <dbReference type="ChEBI" id="CHEBI:15377"/>
        <dbReference type="ChEBI" id="CHEBI:15378"/>
        <dbReference type="ChEBI" id="CHEBI:43474"/>
        <dbReference type="ChEBI" id="CHEBI:58405"/>
        <dbReference type="ChEBI" id="CHEBI:60392"/>
        <dbReference type="EC" id="3.6.1.27"/>
    </reaction>
</comment>
<keyword evidence="7 17" id="KW-0378">Hydrolase</keyword>
<dbReference type="Proteomes" id="UP000824262">
    <property type="component" value="Unassembled WGS sequence"/>
</dbReference>
<feature type="transmembrane region" description="Helical" evidence="17">
    <location>
        <begin position="197"/>
        <end position="215"/>
    </location>
</feature>
<keyword evidence="11 17" id="KW-0472">Membrane</keyword>
<dbReference type="EMBL" id="DVGA01000037">
    <property type="protein sequence ID" value="HIQ78329.1"/>
    <property type="molecule type" value="Genomic_DNA"/>
</dbReference>
<evidence type="ECO:0000256" key="2">
    <source>
        <dbReference type="ARBA" id="ARBA00010621"/>
    </source>
</evidence>